<dbReference type="Gene3D" id="3.50.50.60">
    <property type="entry name" value="FAD/NAD(P)-binding domain"/>
    <property type="match status" value="2"/>
</dbReference>
<reference evidence="9" key="1">
    <citation type="submission" date="2022-01" db="EMBL/GenBank/DDBJ databases">
        <authorList>
            <person name="King R."/>
        </authorList>
    </citation>
    <scope>NUCLEOTIDE SEQUENCE</scope>
</reference>
<accession>A0A9N9S8Q5</accession>
<dbReference type="AlphaFoldDB" id="A0A9N9S8Q5"/>
<evidence type="ECO:0000256" key="3">
    <source>
        <dbReference type="ARBA" id="ARBA00022630"/>
    </source>
</evidence>
<dbReference type="InterPro" id="IPR036291">
    <property type="entry name" value="NAD(P)-bd_dom_sf"/>
</dbReference>
<dbReference type="FunFam" id="3.50.50.60:FF:000138">
    <property type="entry name" value="Flavin-containing monooxygenase"/>
    <property type="match status" value="1"/>
</dbReference>
<dbReference type="InterPro" id="IPR000960">
    <property type="entry name" value="Flavin_mOase"/>
</dbReference>
<dbReference type="EC" id="1.-.-.-" evidence="8"/>
<dbReference type="Pfam" id="PF00743">
    <property type="entry name" value="FMO-like"/>
    <property type="match status" value="2"/>
</dbReference>
<proteinExistence type="inferred from homology"/>
<dbReference type="GO" id="GO:0050660">
    <property type="term" value="F:flavin adenine dinucleotide binding"/>
    <property type="evidence" value="ECO:0007669"/>
    <property type="project" value="InterPro"/>
</dbReference>
<dbReference type="SUPFAM" id="SSF51905">
    <property type="entry name" value="FAD/NAD(P)-binding domain"/>
    <property type="match status" value="2"/>
</dbReference>
<dbReference type="GO" id="GO:0004499">
    <property type="term" value="F:N,N-dimethylaniline monooxygenase activity"/>
    <property type="evidence" value="ECO:0007669"/>
    <property type="project" value="InterPro"/>
</dbReference>
<evidence type="ECO:0000256" key="5">
    <source>
        <dbReference type="ARBA" id="ARBA00022857"/>
    </source>
</evidence>
<dbReference type="SUPFAM" id="SSF51735">
    <property type="entry name" value="NAD(P)-binding Rossmann-fold domains"/>
    <property type="match status" value="1"/>
</dbReference>
<dbReference type="OrthoDB" id="66881at2759"/>
<dbReference type="Proteomes" id="UP001153737">
    <property type="component" value="Chromosome 1"/>
</dbReference>
<evidence type="ECO:0000256" key="4">
    <source>
        <dbReference type="ARBA" id="ARBA00022827"/>
    </source>
</evidence>
<organism evidence="9 10">
    <name type="scientific">Phaedon cochleariae</name>
    <name type="common">Mustard beetle</name>
    <dbReference type="NCBI Taxonomy" id="80249"/>
    <lineage>
        <taxon>Eukaryota</taxon>
        <taxon>Metazoa</taxon>
        <taxon>Ecdysozoa</taxon>
        <taxon>Arthropoda</taxon>
        <taxon>Hexapoda</taxon>
        <taxon>Insecta</taxon>
        <taxon>Pterygota</taxon>
        <taxon>Neoptera</taxon>
        <taxon>Endopterygota</taxon>
        <taxon>Coleoptera</taxon>
        <taxon>Polyphaga</taxon>
        <taxon>Cucujiformia</taxon>
        <taxon>Chrysomeloidea</taxon>
        <taxon>Chrysomelidae</taxon>
        <taxon>Chrysomelinae</taxon>
        <taxon>Chrysomelini</taxon>
        <taxon>Phaedon</taxon>
    </lineage>
</organism>
<keyword evidence="5" id="KW-0521">NADP</keyword>
<name>A0A9N9S8Q5_PHACE</name>
<dbReference type="InterPro" id="IPR020946">
    <property type="entry name" value="Flavin_mOase-like"/>
</dbReference>
<evidence type="ECO:0000256" key="7">
    <source>
        <dbReference type="ARBA" id="ARBA00023033"/>
    </source>
</evidence>
<evidence type="ECO:0000256" key="6">
    <source>
        <dbReference type="ARBA" id="ARBA00023002"/>
    </source>
</evidence>
<evidence type="ECO:0000256" key="2">
    <source>
        <dbReference type="ARBA" id="ARBA00009183"/>
    </source>
</evidence>
<keyword evidence="10" id="KW-1185">Reference proteome</keyword>
<comment type="cofactor">
    <cofactor evidence="1 8">
        <name>FAD</name>
        <dbReference type="ChEBI" id="CHEBI:57692"/>
    </cofactor>
</comment>
<gene>
    <name evidence="9" type="ORF">PHAECO_LOCUS891</name>
</gene>
<evidence type="ECO:0000256" key="1">
    <source>
        <dbReference type="ARBA" id="ARBA00001974"/>
    </source>
</evidence>
<dbReference type="PRINTS" id="PR00370">
    <property type="entry name" value="FMOXYGENASE"/>
</dbReference>
<evidence type="ECO:0000256" key="8">
    <source>
        <dbReference type="RuleBase" id="RU361177"/>
    </source>
</evidence>
<dbReference type="GO" id="GO:0050661">
    <property type="term" value="F:NADP binding"/>
    <property type="evidence" value="ECO:0007669"/>
    <property type="project" value="InterPro"/>
</dbReference>
<dbReference type="PANTHER" id="PTHR23023">
    <property type="entry name" value="DIMETHYLANILINE MONOOXYGENASE"/>
    <property type="match status" value="1"/>
</dbReference>
<evidence type="ECO:0000313" key="10">
    <source>
        <dbReference type="Proteomes" id="UP001153737"/>
    </source>
</evidence>
<evidence type="ECO:0000313" key="9">
    <source>
        <dbReference type="EMBL" id="CAG9813294.1"/>
    </source>
</evidence>
<comment type="similarity">
    <text evidence="2 8">Belongs to the FMO family.</text>
</comment>
<dbReference type="InterPro" id="IPR050346">
    <property type="entry name" value="FMO-like"/>
</dbReference>
<dbReference type="InterPro" id="IPR036188">
    <property type="entry name" value="FAD/NAD-bd_sf"/>
</dbReference>
<keyword evidence="7 8" id="KW-0503">Monooxygenase</keyword>
<keyword evidence="6 8" id="KW-0560">Oxidoreductase</keyword>
<keyword evidence="3 8" id="KW-0285">Flavoprotein</keyword>
<reference evidence="9" key="2">
    <citation type="submission" date="2022-10" db="EMBL/GenBank/DDBJ databases">
        <authorList>
            <consortium name="ENA_rothamsted_submissions"/>
            <consortium name="culmorum"/>
            <person name="King R."/>
        </authorList>
    </citation>
    <scope>NUCLEOTIDE SEQUENCE</scope>
</reference>
<dbReference type="PIRSF" id="PIRSF000332">
    <property type="entry name" value="FMO"/>
    <property type="match status" value="1"/>
</dbReference>
<dbReference type="EMBL" id="OU896707">
    <property type="protein sequence ID" value="CAG9813294.1"/>
    <property type="molecule type" value="Genomic_DNA"/>
</dbReference>
<keyword evidence="4 8" id="KW-0274">FAD</keyword>
<sequence>MKIGIIGAGAAGLAALKHSLDEGHDCELFEQTGYIGGVWKYVDKVGLDEFGLPIHTSMYEDLRTNLPKELMMFEDFPYKKEITYSYLSQQEVLEYIEAYAKFFGLSTHIKLYHHLELVSPIPGGRWSIQVRNLKTNKVEMKEFDSIMICVGDYSNPIVPELPGENEFGGSMIHCHDYRNTNPYKNKRVLIVGAGPSGIDIAAKVLAVAKMVILCRRTPSGIGLKIADGIIIKPEIDEIFEKSVKFIDGTEEEIDDIILCTGYRFSFPFLTPECDVEVEDYYVKYLYKHTINVEHPTMAFLGMPKNIPLFPFFCLQARFYLAFLRGNITATKEEMRQDVEKYMEACIESGQSPHMKLEKGFTQYFEDLATLADITPMKPVIPKIFDYLLKEAFGDFNIRYEILNDEDYEHNIMLTNDNNVNTKQE</sequence>
<protein>
    <recommendedName>
        <fullName evidence="8">Flavin-containing monooxygenase</fullName>
        <ecNumber evidence="8">1.-.-.-</ecNumber>
    </recommendedName>
</protein>